<sequence length="124" mass="13369">VKDNRPVNLDISTIKFPLAAITSIVHRITGVILLIGFGLLLYLLQLSLESESGFVLVQELLSGHIVKFLTWAVIACLIYHFIAGCKHLLMDLGIGETNEGAQIGSGLVVAFSAVGILIAGVWIW</sequence>
<dbReference type="CDD" id="cd03499">
    <property type="entry name" value="SQR_TypeC_SdhC"/>
    <property type="match status" value="1"/>
</dbReference>
<dbReference type="PROSITE" id="PS01000">
    <property type="entry name" value="SDH_CYT_1"/>
    <property type="match status" value="1"/>
</dbReference>
<keyword evidence="4" id="KW-0479">Metal-binding</keyword>
<gene>
    <name evidence="9" type="ORF">METZ01_LOCUS37448</name>
</gene>
<evidence type="ECO:0000313" key="9">
    <source>
        <dbReference type="EMBL" id="SUZ84594.1"/>
    </source>
</evidence>
<dbReference type="EMBL" id="UINC01001598">
    <property type="protein sequence ID" value="SUZ84594.1"/>
    <property type="molecule type" value="Genomic_DNA"/>
</dbReference>
<evidence type="ECO:0008006" key="10">
    <source>
        <dbReference type="Google" id="ProtNLM"/>
    </source>
</evidence>
<feature type="transmembrane region" description="Helical" evidence="8">
    <location>
        <begin position="65"/>
        <end position="83"/>
    </location>
</feature>
<keyword evidence="2" id="KW-0349">Heme</keyword>
<dbReference type="InterPro" id="IPR000701">
    <property type="entry name" value="SuccDH_FuR_B_TM-su"/>
</dbReference>
<dbReference type="GO" id="GO:0006099">
    <property type="term" value="P:tricarboxylic acid cycle"/>
    <property type="evidence" value="ECO:0007669"/>
    <property type="project" value="InterPro"/>
</dbReference>
<accession>A0A381R040</accession>
<organism evidence="9">
    <name type="scientific">marine metagenome</name>
    <dbReference type="NCBI Taxonomy" id="408172"/>
    <lineage>
        <taxon>unclassified sequences</taxon>
        <taxon>metagenomes</taxon>
        <taxon>ecological metagenomes</taxon>
    </lineage>
</organism>
<dbReference type="SUPFAM" id="SSF81343">
    <property type="entry name" value="Fumarate reductase respiratory complex transmembrane subunits"/>
    <property type="match status" value="1"/>
</dbReference>
<keyword evidence="5 8" id="KW-1133">Transmembrane helix</keyword>
<dbReference type="NCBIfam" id="TIGR02970">
    <property type="entry name" value="succ_dehyd_cytB"/>
    <property type="match status" value="1"/>
</dbReference>
<evidence type="ECO:0000256" key="3">
    <source>
        <dbReference type="ARBA" id="ARBA00022692"/>
    </source>
</evidence>
<evidence type="ECO:0000256" key="8">
    <source>
        <dbReference type="SAM" id="Phobius"/>
    </source>
</evidence>
<keyword evidence="7 8" id="KW-0472">Membrane</keyword>
<dbReference type="GO" id="GO:0005886">
    <property type="term" value="C:plasma membrane"/>
    <property type="evidence" value="ECO:0007669"/>
    <property type="project" value="TreeGrafter"/>
</dbReference>
<dbReference type="Pfam" id="PF01127">
    <property type="entry name" value="Sdh_cyt"/>
    <property type="match status" value="1"/>
</dbReference>
<feature type="non-terminal residue" evidence="9">
    <location>
        <position position="1"/>
    </location>
</feature>
<dbReference type="PIRSF" id="PIRSF000178">
    <property type="entry name" value="SDH_cyt_b560"/>
    <property type="match status" value="1"/>
</dbReference>
<keyword evidence="6" id="KW-0408">Iron</keyword>
<dbReference type="AlphaFoldDB" id="A0A381R040"/>
<protein>
    <recommendedName>
        <fullName evidence="10">Succinate dehydrogenase cytochrome b556 subunit</fullName>
    </recommendedName>
</protein>
<dbReference type="InterPro" id="IPR034804">
    <property type="entry name" value="SQR/QFR_C/D"/>
</dbReference>
<dbReference type="InterPro" id="IPR014314">
    <property type="entry name" value="Succ_DH_cytb556"/>
</dbReference>
<evidence type="ECO:0000256" key="1">
    <source>
        <dbReference type="ARBA" id="ARBA00004141"/>
    </source>
</evidence>
<evidence type="ECO:0000256" key="7">
    <source>
        <dbReference type="ARBA" id="ARBA00023136"/>
    </source>
</evidence>
<keyword evidence="3 8" id="KW-0812">Transmembrane</keyword>
<evidence type="ECO:0000256" key="2">
    <source>
        <dbReference type="ARBA" id="ARBA00022617"/>
    </source>
</evidence>
<reference evidence="9" key="1">
    <citation type="submission" date="2018-05" db="EMBL/GenBank/DDBJ databases">
        <authorList>
            <person name="Lanie J.A."/>
            <person name="Ng W.-L."/>
            <person name="Kazmierczak K.M."/>
            <person name="Andrzejewski T.M."/>
            <person name="Davidsen T.M."/>
            <person name="Wayne K.J."/>
            <person name="Tettelin H."/>
            <person name="Glass J.I."/>
            <person name="Rusch D."/>
            <person name="Podicherti R."/>
            <person name="Tsui H.-C.T."/>
            <person name="Winkler M.E."/>
        </authorList>
    </citation>
    <scope>NUCLEOTIDE SEQUENCE</scope>
</reference>
<dbReference type="PANTHER" id="PTHR10978:SF5">
    <property type="entry name" value="SUCCINATE DEHYDROGENASE CYTOCHROME B560 SUBUNIT, MITOCHONDRIAL"/>
    <property type="match status" value="1"/>
</dbReference>
<proteinExistence type="predicted"/>
<dbReference type="PANTHER" id="PTHR10978">
    <property type="entry name" value="SUCCINATE DEHYDROGENASE CYTOCHROME B560 SUBUNIT"/>
    <property type="match status" value="1"/>
</dbReference>
<feature type="transmembrane region" description="Helical" evidence="8">
    <location>
        <begin position="24"/>
        <end position="44"/>
    </location>
</feature>
<dbReference type="GO" id="GO:0009055">
    <property type="term" value="F:electron transfer activity"/>
    <property type="evidence" value="ECO:0007669"/>
    <property type="project" value="InterPro"/>
</dbReference>
<evidence type="ECO:0000256" key="4">
    <source>
        <dbReference type="ARBA" id="ARBA00022723"/>
    </source>
</evidence>
<dbReference type="InterPro" id="IPR018495">
    <property type="entry name" value="Succ_DH_cyt_bsu_CS"/>
</dbReference>
<feature type="transmembrane region" description="Helical" evidence="8">
    <location>
        <begin position="103"/>
        <end position="123"/>
    </location>
</feature>
<dbReference type="Gene3D" id="1.20.1300.10">
    <property type="entry name" value="Fumarate reductase/succinate dehydrogenase, transmembrane subunit"/>
    <property type="match status" value="1"/>
</dbReference>
<name>A0A381R040_9ZZZZ</name>
<evidence type="ECO:0000256" key="5">
    <source>
        <dbReference type="ARBA" id="ARBA00022989"/>
    </source>
</evidence>
<dbReference type="GO" id="GO:0046872">
    <property type="term" value="F:metal ion binding"/>
    <property type="evidence" value="ECO:0007669"/>
    <property type="project" value="UniProtKB-KW"/>
</dbReference>
<evidence type="ECO:0000256" key="6">
    <source>
        <dbReference type="ARBA" id="ARBA00023004"/>
    </source>
</evidence>
<comment type="subcellular location">
    <subcellularLocation>
        <location evidence="1">Membrane</location>
        <topology evidence="1">Multi-pass membrane protein</topology>
    </subcellularLocation>
</comment>